<evidence type="ECO:0000256" key="1">
    <source>
        <dbReference type="SAM" id="MobiDB-lite"/>
    </source>
</evidence>
<dbReference type="AlphaFoldDB" id="M7CDI9"/>
<evidence type="ECO:0000313" key="2">
    <source>
        <dbReference type="EMBL" id="EMP38832.1"/>
    </source>
</evidence>
<evidence type="ECO:0000313" key="3">
    <source>
        <dbReference type="Proteomes" id="UP000031443"/>
    </source>
</evidence>
<reference evidence="3" key="1">
    <citation type="journal article" date="2013" name="Nat. Genet.">
        <title>The draft genomes of soft-shell turtle and green sea turtle yield insights into the development and evolution of the turtle-specific body plan.</title>
        <authorList>
            <person name="Wang Z."/>
            <person name="Pascual-Anaya J."/>
            <person name="Zadissa A."/>
            <person name="Li W."/>
            <person name="Niimura Y."/>
            <person name="Huang Z."/>
            <person name="Li C."/>
            <person name="White S."/>
            <person name="Xiong Z."/>
            <person name="Fang D."/>
            <person name="Wang B."/>
            <person name="Ming Y."/>
            <person name="Chen Y."/>
            <person name="Zheng Y."/>
            <person name="Kuraku S."/>
            <person name="Pignatelli M."/>
            <person name="Herrero J."/>
            <person name="Beal K."/>
            <person name="Nozawa M."/>
            <person name="Li Q."/>
            <person name="Wang J."/>
            <person name="Zhang H."/>
            <person name="Yu L."/>
            <person name="Shigenobu S."/>
            <person name="Wang J."/>
            <person name="Liu J."/>
            <person name="Flicek P."/>
            <person name="Searle S."/>
            <person name="Wang J."/>
            <person name="Kuratani S."/>
            <person name="Yin Y."/>
            <person name="Aken B."/>
            <person name="Zhang G."/>
            <person name="Irie N."/>
        </authorList>
    </citation>
    <scope>NUCLEOTIDE SEQUENCE [LARGE SCALE GENOMIC DNA]</scope>
</reference>
<feature type="region of interest" description="Disordered" evidence="1">
    <location>
        <begin position="62"/>
        <end position="89"/>
    </location>
</feature>
<name>M7CDI9_CHEMY</name>
<gene>
    <name evidence="2" type="ORF">UY3_03956</name>
</gene>
<keyword evidence="3" id="KW-1185">Reference proteome</keyword>
<dbReference type="EMBL" id="KB518472">
    <property type="protein sequence ID" value="EMP38832.1"/>
    <property type="molecule type" value="Genomic_DNA"/>
</dbReference>
<proteinExistence type="predicted"/>
<accession>M7CDI9</accession>
<dbReference type="Proteomes" id="UP000031443">
    <property type="component" value="Unassembled WGS sequence"/>
</dbReference>
<protein>
    <submittedName>
        <fullName evidence="2">Uncharacterized protein</fullName>
    </submittedName>
</protein>
<sequence>MPVGKDLEFHTLIHEQLLGKGKYVYCLTAGLHYSQDKRSQIDPPVVDLAGLVKTRQIDNRSLSSRPLYSSPDEKSKSTTLPAGLHYSQDKRSQIDPPVVDLAGLVKTRQIDNRSLSSRPLYSSPDEKSKNMSRICVPADALPSTPLALLILVEYQSQRESAQQSIYRVYTSLDS</sequence>
<organism evidence="2 3">
    <name type="scientific">Chelonia mydas</name>
    <name type="common">Green sea-turtle</name>
    <name type="synonym">Chelonia agassizi</name>
    <dbReference type="NCBI Taxonomy" id="8469"/>
    <lineage>
        <taxon>Eukaryota</taxon>
        <taxon>Metazoa</taxon>
        <taxon>Chordata</taxon>
        <taxon>Craniata</taxon>
        <taxon>Vertebrata</taxon>
        <taxon>Euteleostomi</taxon>
        <taxon>Archelosauria</taxon>
        <taxon>Testudinata</taxon>
        <taxon>Testudines</taxon>
        <taxon>Cryptodira</taxon>
        <taxon>Durocryptodira</taxon>
        <taxon>Americhelydia</taxon>
        <taxon>Chelonioidea</taxon>
        <taxon>Cheloniidae</taxon>
        <taxon>Chelonia</taxon>
    </lineage>
</organism>